<dbReference type="AlphaFoldDB" id="A0A7V1BL42"/>
<name>A0A7V1BL42_9GAMM</name>
<accession>A0A7V1BL42</accession>
<dbReference type="EMBL" id="DRFO01000009">
    <property type="protein sequence ID" value="HDZ55229.1"/>
    <property type="molecule type" value="Genomic_DNA"/>
</dbReference>
<sequence length="74" mass="8366">MNRVTVANQATIIAKKMTNMQYLVGDTKDVGFRRKAWQAGMYRQTLSQEITIIESVNVKCLRAGEFFAASATEY</sequence>
<dbReference type="Proteomes" id="UP000885703">
    <property type="component" value="Unassembled WGS sequence"/>
</dbReference>
<protein>
    <submittedName>
        <fullName evidence="1">Uncharacterized protein</fullName>
    </submittedName>
</protein>
<gene>
    <name evidence="1" type="ORF">ENH64_01975</name>
</gene>
<evidence type="ECO:0000313" key="1">
    <source>
        <dbReference type="EMBL" id="HDZ55229.1"/>
    </source>
</evidence>
<proteinExistence type="predicted"/>
<comment type="caution">
    <text evidence="1">The sequence shown here is derived from an EMBL/GenBank/DDBJ whole genome shotgun (WGS) entry which is preliminary data.</text>
</comment>
<organism evidence="1">
    <name type="scientific">Halopseudomonas xinjiangensis</name>
    <dbReference type="NCBI Taxonomy" id="487184"/>
    <lineage>
        <taxon>Bacteria</taxon>
        <taxon>Pseudomonadati</taxon>
        <taxon>Pseudomonadota</taxon>
        <taxon>Gammaproteobacteria</taxon>
        <taxon>Pseudomonadales</taxon>
        <taxon>Pseudomonadaceae</taxon>
        <taxon>Halopseudomonas</taxon>
    </lineage>
</organism>
<reference evidence="1" key="1">
    <citation type="journal article" date="2020" name="mSystems">
        <title>Genome- and Community-Level Interaction Insights into Carbon Utilization and Element Cycling Functions of Hydrothermarchaeota in Hydrothermal Sediment.</title>
        <authorList>
            <person name="Zhou Z."/>
            <person name="Liu Y."/>
            <person name="Xu W."/>
            <person name="Pan J."/>
            <person name="Luo Z.H."/>
            <person name="Li M."/>
        </authorList>
    </citation>
    <scope>NUCLEOTIDE SEQUENCE [LARGE SCALE GENOMIC DNA]</scope>
    <source>
        <strain evidence="1">HyVt-324</strain>
    </source>
</reference>